<accession>A0A7J0HCY6</accession>
<reference evidence="1 2" key="1">
    <citation type="submission" date="2019-07" db="EMBL/GenBank/DDBJ databases">
        <title>De Novo Assembly of kiwifruit Actinidia rufa.</title>
        <authorList>
            <person name="Sugita-Konishi S."/>
            <person name="Sato K."/>
            <person name="Mori E."/>
            <person name="Abe Y."/>
            <person name="Kisaki G."/>
            <person name="Hamano K."/>
            <person name="Suezawa K."/>
            <person name="Otani M."/>
            <person name="Fukuda T."/>
            <person name="Manabe T."/>
            <person name="Gomi K."/>
            <person name="Tabuchi M."/>
            <person name="Akimitsu K."/>
            <person name="Kataoka I."/>
        </authorList>
    </citation>
    <scope>NUCLEOTIDE SEQUENCE [LARGE SCALE GENOMIC DNA]</scope>
    <source>
        <strain evidence="2">cv. Fuchu</strain>
    </source>
</reference>
<proteinExistence type="predicted"/>
<sequence length="224" mass="24341">MLISLPFSELPALWPQGIRPALPIVTGVAYTGFSSRENLNVTLASPLGVTQPYGSLGPFYPNGSAKLKTCTLMLHSLPKPGAGPRNPRSVPWLGDDAQVTHDPTRNHQELVDWQLELNASSELLVSPFKGAHPPAQCKASPPLLPITTRLPQLAPSPPLVVSRHLNAYHLLRSHHLGVVPEQSSLDCKSKTPTCIDRQKCYSLRFADSGLVLFAMHIIALESPM</sequence>
<organism evidence="1 2">
    <name type="scientific">Actinidia rufa</name>
    <dbReference type="NCBI Taxonomy" id="165716"/>
    <lineage>
        <taxon>Eukaryota</taxon>
        <taxon>Viridiplantae</taxon>
        <taxon>Streptophyta</taxon>
        <taxon>Embryophyta</taxon>
        <taxon>Tracheophyta</taxon>
        <taxon>Spermatophyta</taxon>
        <taxon>Magnoliopsida</taxon>
        <taxon>eudicotyledons</taxon>
        <taxon>Gunneridae</taxon>
        <taxon>Pentapetalae</taxon>
        <taxon>asterids</taxon>
        <taxon>Ericales</taxon>
        <taxon>Actinidiaceae</taxon>
        <taxon>Actinidia</taxon>
    </lineage>
</organism>
<protein>
    <submittedName>
        <fullName evidence="1">Uncharacterized protein</fullName>
    </submittedName>
</protein>
<gene>
    <name evidence="1" type="ORF">Acr_29g0000910</name>
</gene>
<comment type="caution">
    <text evidence="1">The sequence shown here is derived from an EMBL/GenBank/DDBJ whole genome shotgun (WGS) entry which is preliminary data.</text>
</comment>
<dbReference type="EMBL" id="BJWL01000029">
    <property type="protein sequence ID" value="GFZ20929.1"/>
    <property type="molecule type" value="Genomic_DNA"/>
</dbReference>
<dbReference type="Proteomes" id="UP000585474">
    <property type="component" value="Unassembled WGS sequence"/>
</dbReference>
<name>A0A7J0HCY6_9ERIC</name>
<evidence type="ECO:0000313" key="1">
    <source>
        <dbReference type="EMBL" id="GFZ20929.1"/>
    </source>
</evidence>
<keyword evidence="2" id="KW-1185">Reference proteome</keyword>
<evidence type="ECO:0000313" key="2">
    <source>
        <dbReference type="Proteomes" id="UP000585474"/>
    </source>
</evidence>
<dbReference type="AlphaFoldDB" id="A0A7J0HCY6"/>